<keyword evidence="6 10" id="KW-0472">Membrane</keyword>
<dbReference type="Gene3D" id="1.20.1070.10">
    <property type="entry name" value="Rhodopsin 7-helix transmembrane proteins"/>
    <property type="match status" value="1"/>
</dbReference>
<evidence type="ECO:0000259" key="11">
    <source>
        <dbReference type="PROSITE" id="PS50262"/>
    </source>
</evidence>
<dbReference type="GO" id="GO:0043005">
    <property type="term" value="C:neuron projection"/>
    <property type="evidence" value="ECO:0000318"/>
    <property type="project" value="GO_Central"/>
</dbReference>
<feature type="region of interest" description="Disordered" evidence="9">
    <location>
        <begin position="429"/>
        <end position="484"/>
    </location>
</feature>
<protein>
    <recommendedName>
        <fullName evidence="11">G-protein coupled receptors family 1 profile domain-containing protein</fullName>
    </recommendedName>
</protein>
<dbReference type="InParanoid" id="A7SJG8"/>
<dbReference type="PANTHER" id="PTHR24229:SF40">
    <property type="entry name" value="ALLATOSTATIN C RECEPTOR 1-RELATED"/>
    <property type="match status" value="1"/>
</dbReference>
<dbReference type="Proteomes" id="UP000001593">
    <property type="component" value="Unassembled WGS sequence"/>
</dbReference>
<feature type="transmembrane region" description="Helical" evidence="10">
    <location>
        <begin position="66"/>
        <end position="94"/>
    </location>
</feature>
<dbReference type="FunCoup" id="A7SJG8">
    <property type="interactions" value="11"/>
</dbReference>
<evidence type="ECO:0000256" key="3">
    <source>
        <dbReference type="ARBA" id="ARBA00022692"/>
    </source>
</evidence>
<evidence type="ECO:0000256" key="1">
    <source>
        <dbReference type="ARBA" id="ARBA00004651"/>
    </source>
</evidence>
<evidence type="ECO:0000256" key="6">
    <source>
        <dbReference type="ARBA" id="ARBA00023136"/>
    </source>
</evidence>
<accession>A7SJG8</accession>
<evidence type="ECO:0000313" key="13">
    <source>
        <dbReference type="Proteomes" id="UP000001593"/>
    </source>
</evidence>
<evidence type="ECO:0000256" key="7">
    <source>
        <dbReference type="ARBA" id="ARBA00023170"/>
    </source>
</evidence>
<feature type="transmembrane region" description="Helical" evidence="10">
    <location>
        <begin position="154"/>
        <end position="174"/>
    </location>
</feature>
<keyword evidence="13" id="KW-1185">Reference proteome</keyword>
<feature type="compositionally biased region" description="Polar residues" evidence="9">
    <location>
        <begin position="1"/>
        <end position="13"/>
    </location>
</feature>
<feature type="region of interest" description="Disordered" evidence="9">
    <location>
        <begin position="1"/>
        <end position="28"/>
    </location>
</feature>
<dbReference type="GO" id="GO:0042277">
    <property type="term" value="F:peptide binding"/>
    <property type="evidence" value="ECO:0000318"/>
    <property type="project" value="GO_Central"/>
</dbReference>
<dbReference type="HOGENOM" id="CLU_564198_0_0_1"/>
<comment type="subcellular location">
    <subcellularLocation>
        <location evidence="1">Cell membrane</location>
        <topology evidence="1">Multi-pass membrane protein</topology>
    </subcellularLocation>
</comment>
<evidence type="ECO:0000256" key="9">
    <source>
        <dbReference type="SAM" id="MobiDB-lite"/>
    </source>
</evidence>
<feature type="transmembrane region" description="Helical" evidence="10">
    <location>
        <begin position="245"/>
        <end position="269"/>
    </location>
</feature>
<feature type="compositionally biased region" description="Basic and acidic residues" evidence="9">
    <location>
        <begin position="315"/>
        <end position="331"/>
    </location>
</feature>
<keyword evidence="3 10" id="KW-0812">Transmembrane</keyword>
<evidence type="ECO:0000256" key="8">
    <source>
        <dbReference type="ARBA" id="ARBA00023224"/>
    </source>
</evidence>
<dbReference type="InterPro" id="IPR017452">
    <property type="entry name" value="GPCR_Rhodpsn_7TM"/>
</dbReference>
<feature type="region of interest" description="Disordered" evidence="9">
    <location>
        <begin position="315"/>
        <end position="334"/>
    </location>
</feature>
<organism evidence="12 13">
    <name type="scientific">Nematostella vectensis</name>
    <name type="common">Starlet sea anemone</name>
    <dbReference type="NCBI Taxonomy" id="45351"/>
    <lineage>
        <taxon>Eukaryota</taxon>
        <taxon>Metazoa</taxon>
        <taxon>Cnidaria</taxon>
        <taxon>Anthozoa</taxon>
        <taxon>Hexacorallia</taxon>
        <taxon>Actiniaria</taxon>
        <taxon>Edwardsiidae</taxon>
        <taxon>Nematostella</taxon>
    </lineage>
</organism>
<name>A7SJG8_NEMVE</name>
<dbReference type="PRINTS" id="PR00237">
    <property type="entry name" value="GPCRRHODOPSN"/>
</dbReference>
<keyword evidence="4 10" id="KW-1133">Transmembrane helix</keyword>
<dbReference type="CDD" id="cd00637">
    <property type="entry name" value="7tm_classA_rhodopsin-like"/>
    <property type="match status" value="1"/>
</dbReference>
<dbReference type="PROSITE" id="PS50262">
    <property type="entry name" value="G_PROTEIN_RECEP_F1_2"/>
    <property type="match status" value="1"/>
</dbReference>
<feature type="transmembrane region" description="Helical" evidence="10">
    <location>
        <begin position="194"/>
        <end position="217"/>
    </location>
</feature>
<dbReference type="AlphaFoldDB" id="A7SJG8"/>
<proteinExistence type="predicted"/>
<keyword evidence="5" id="KW-0297">G-protein coupled receptor</keyword>
<evidence type="ECO:0000256" key="2">
    <source>
        <dbReference type="ARBA" id="ARBA00022475"/>
    </source>
</evidence>
<dbReference type="Pfam" id="PF00001">
    <property type="entry name" value="7tm_1"/>
    <property type="match status" value="1"/>
</dbReference>
<evidence type="ECO:0000256" key="10">
    <source>
        <dbReference type="SAM" id="Phobius"/>
    </source>
</evidence>
<evidence type="ECO:0000256" key="5">
    <source>
        <dbReference type="ARBA" id="ARBA00023040"/>
    </source>
</evidence>
<dbReference type="InterPro" id="IPR000276">
    <property type="entry name" value="GPCR_Rhodpsn"/>
</dbReference>
<feature type="compositionally biased region" description="Acidic residues" evidence="9">
    <location>
        <begin position="459"/>
        <end position="484"/>
    </location>
</feature>
<sequence length="484" mass="53282">MSQAISLNGSFQRPSTSNTSVPPPPRELSTNEKLQAGGLAIIVVFGVAMNMTVILLVVLKKIQKSSIILLVVNMAFADLLSLLLEPSLLMKIIITGSDEWFGDSPGSCVLCKVFGLLVNSLTWVSLLTLLVISFERLKAVSSTVQLFTFAGRNLASLIAVTWAVSFALNVIYLVDCDVLYVEGFLICTCTQGSILIVVSHGLYLVTVVCTVTINLVIIRRLVHSQAAIHLPAAQQERRSKRFRSAIRMVLSSLLVYAVCVTPLYVYLSIVTLSELNLVRYLTKREGLNIYRLNRTFMVFVGIFIILPEAQQRDKCSFPSSQKEEAEQKDLETAEDVEEVAHLHPQKVDDLGRLSGAPSDASSVICSMDGDEDSVWGGEELGYIDINEVEARLAFIGSQRALDQIRLGYHLFMNLHKPYIEALAKSITKTKQATPKDASDVTTPAEPPRRSSRTSVSIEEGTEEEAGEVSEKGETEEEESECNLM</sequence>
<dbReference type="GO" id="GO:0004930">
    <property type="term" value="F:G protein-coupled receptor activity"/>
    <property type="evidence" value="ECO:0000318"/>
    <property type="project" value="GO_Central"/>
</dbReference>
<feature type="transmembrane region" description="Helical" evidence="10">
    <location>
        <begin position="114"/>
        <end position="134"/>
    </location>
</feature>
<dbReference type="PANTHER" id="PTHR24229">
    <property type="entry name" value="NEUROPEPTIDES RECEPTOR"/>
    <property type="match status" value="1"/>
</dbReference>
<keyword evidence="2" id="KW-1003">Cell membrane</keyword>
<dbReference type="SUPFAM" id="SSF81321">
    <property type="entry name" value="Family A G protein-coupled receptor-like"/>
    <property type="match status" value="1"/>
</dbReference>
<feature type="transmembrane region" description="Helical" evidence="10">
    <location>
        <begin position="36"/>
        <end position="59"/>
    </location>
</feature>
<keyword evidence="7" id="KW-0675">Receptor</keyword>
<gene>
    <name evidence="12" type="ORF">NEMVEDRAFT_v1g213211</name>
</gene>
<dbReference type="PhylomeDB" id="A7SJG8"/>
<dbReference type="EMBL" id="DS469677">
    <property type="protein sequence ID" value="EDO36178.1"/>
    <property type="molecule type" value="Genomic_DNA"/>
</dbReference>
<feature type="domain" description="G-protein coupled receptors family 1 profile" evidence="11">
    <location>
        <begin position="49"/>
        <end position="266"/>
    </location>
</feature>
<reference evidence="12 13" key="1">
    <citation type="journal article" date="2007" name="Science">
        <title>Sea anemone genome reveals ancestral eumetazoan gene repertoire and genomic organization.</title>
        <authorList>
            <person name="Putnam N.H."/>
            <person name="Srivastava M."/>
            <person name="Hellsten U."/>
            <person name="Dirks B."/>
            <person name="Chapman J."/>
            <person name="Salamov A."/>
            <person name="Terry A."/>
            <person name="Shapiro H."/>
            <person name="Lindquist E."/>
            <person name="Kapitonov V.V."/>
            <person name="Jurka J."/>
            <person name="Genikhovich G."/>
            <person name="Grigoriev I.V."/>
            <person name="Lucas S.M."/>
            <person name="Steele R.E."/>
            <person name="Finnerty J.R."/>
            <person name="Technau U."/>
            <person name="Martindale M.Q."/>
            <person name="Rokhsar D.S."/>
        </authorList>
    </citation>
    <scope>NUCLEOTIDE SEQUENCE [LARGE SCALE GENOMIC DNA]</scope>
    <source>
        <strain evidence="13">CH2 X CH6</strain>
    </source>
</reference>
<dbReference type="GO" id="GO:0005886">
    <property type="term" value="C:plasma membrane"/>
    <property type="evidence" value="ECO:0000318"/>
    <property type="project" value="GO_Central"/>
</dbReference>
<keyword evidence="8" id="KW-0807">Transducer</keyword>
<evidence type="ECO:0000256" key="4">
    <source>
        <dbReference type="ARBA" id="ARBA00022989"/>
    </source>
</evidence>
<evidence type="ECO:0000313" key="12">
    <source>
        <dbReference type="EMBL" id="EDO36178.1"/>
    </source>
</evidence>